<dbReference type="GO" id="GO:0000272">
    <property type="term" value="P:polysaccharide catabolic process"/>
    <property type="evidence" value="ECO:0007669"/>
    <property type="project" value="InterPro"/>
</dbReference>
<organism evidence="6 23">
    <name type="scientific">Enterococcus faecium</name>
    <name type="common">Streptococcus faecium</name>
    <dbReference type="NCBI Taxonomy" id="1352"/>
    <lineage>
        <taxon>Bacteria</taxon>
        <taxon>Bacillati</taxon>
        <taxon>Bacillota</taxon>
        <taxon>Bacilli</taxon>
        <taxon>Lactobacillales</taxon>
        <taxon>Enterococcaceae</taxon>
        <taxon>Enterococcus</taxon>
    </lineage>
</organism>
<keyword evidence="4" id="KW-0460">Magnesium</keyword>
<dbReference type="GeneID" id="66453921"/>
<reference evidence="15 17" key="3">
    <citation type="submission" date="2016-04" db="EMBL/GenBank/DDBJ databases">
        <authorList>
            <person name="Millard A."/>
        </authorList>
    </citation>
    <scope>NUCLEOTIDE SEQUENCE [LARGE SCALE GENOMIC DNA]</scope>
    <source>
        <strain evidence="15">Isolate 22</strain>
    </source>
</reference>
<dbReference type="EMBL" id="WEFP01000001">
    <property type="protein sequence ID" value="KAB7576637.1"/>
    <property type="molecule type" value="Genomic_DNA"/>
</dbReference>
<accession>A0A133CNK5</accession>
<dbReference type="Proteomes" id="UP000253144">
    <property type="component" value="Unassembled WGS sequence"/>
</dbReference>
<dbReference type="InterPro" id="IPR006879">
    <property type="entry name" value="YdjC-like"/>
</dbReference>
<dbReference type="Proteomes" id="UP001139644">
    <property type="component" value="Unassembled WGS sequence"/>
</dbReference>
<keyword evidence="5" id="KW-0119">Carbohydrate metabolism</keyword>
<dbReference type="EMBL" id="JAIFOC010000116">
    <property type="protein sequence ID" value="MBX4223449.1"/>
    <property type="molecule type" value="Genomic_DNA"/>
</dbReference>
<reference evidence="10 18" key="4">
    <citation type="submission" date="2017-02" db="EMBL/GenBank/DDBJ databases">
        <title>Clonality and virulence of isolates of VRE in Hematopoietic Stem Cell Transplanted (HSCT) patients.</title>
        <authorList>
            <person name="Marchi A.P."/>
            <person name="Martins R.C."/>
            <person name="Marie S.K."/>
            <person name="Levin A.S."/>
            <person name="Costa S.F."/>
        </authorList>
    </citation>
    <scope>NUCLEOTIDE SEQUENCE [LARGE SCALE GENOMIC DNA]</scope>
    <source>
        <strain evidence="10 18">LIM1759</strain>
    </source>
</reference>
<dbReference type="CDD" id="cd10803">
    <property type="entry name" value="YdjC_EF3048_like"/>
    <property type="match status" value="1"/>
</dbReference>
<dbReference type="Proteomes" id="UP000183509">
    <property type="component" value="Unassembled WGS sequence"/>
</dbReference>
<dbReference type="EMBL" id="MVGJ01000099">
    <property type="protein sequence ID" value="OOL80027.1"/>
    <property type="molecule type" value="Genomic_DNA"/>
</dbReference>
<dbReference type="Proteomes" id="UP000249070">
    <property type="component" value="Unassembled WGS sequence"/>
</dbReference>
<dbReference type="EMBL" id="PJVH01000038">
    <property type="protein sequence ID" value="RXU85847.1"/>
    <property type="molecule type" value="Genomic_DNA"/>
</dbReference>
<evidence type="ECO:0000313" key="20">
    <source>
        <dbReference type="Proteomes" id="UP000249070"/>
    </source>
</evidence>
<evidence type="ECO:0000313" key="9">
    <source>
        <dbReference type="EMBL" id="MDT2370515.1"/>
    </source>
</evidence>
<reference evidence="7 16" key="2">
    <citation type="submission" date="2016-01" db="EMBL/GenBank/DDBJ databases">
        <title>Molecular Mechanisms for transfer of large genomic segments between Enterococcus faecium strains.</title>
        <authorList>
            <person name="Garcia-Solache M.A."/>
            <person name="Lebreton F."/>
            <person name="Mclaughlin R.E."/>
            <person name="Whiteaker J.D."/>
            <person name="Gilmore M.S."/>
            <person name="Rice L.B."/>
        </authorList>
    </citation>
    <scope>NUCLEOTIDE SEQUENCE [LARGE SCALE GENOMIC DNA]</scope>
    <source>
        <strain evidence="7 16">D344RRF x C68</strain>
    </source>
</reference>
<evidence type="ECO:0000256" key="3">
    <source>
        <dbReference type="ARBA" id="ARBA00022801"/>
    </source>
</evidence>
<evidence type="ECO:0000313" key="11">
    <source>
        <dbReference type="EMBL" id="OTO00260.1"/>
    </source>
</evidence>
<evidence type="ECO:0000256" key="4">
    <source>
        <dbReference type="ARBA" id="ARBA00022842"/>
    </source>
</evidence>
<evidence type="ECO:0000313" key="13">
    <source>
        <dbReference type="EMBL" id="RBS32395.1"/>
    </source>
</evidence>
<dbReference type="EMBL" id="LEQJ01000007">
    <property type="protein sequence ID" value="RBS32395.1"/>
    <property type="molecule type" value="Genomic_DNA"/>
</dbReference>
<dbReference type="RefSeq" id="WP_002288811.1">
    <property type="nucleotide sequence ID" value="NZ_AP022341.1"/>
</dbReference>
<dbReference type="EMBL" id="FKLM01000047">
    <property type="protein sequence ID" value="SAZ27478.1"/>
    <property type="molecule type" value="Genomic_DNA"/>
</dbReference>
<evidence type="ECO:0000313" key="23">
    <source>
        <dbReference type="Proteomes" id="UP000469871"/>
    </source>
</evidence>
<evidence type="ECO:0000313" key="15">
    <source>
        <dbReference type="EMBL" id="SAZ27478.1"/>
    </source>
</evidence>
<reference evidence="8" key="9">
    <citation type="journal article" date="2022" name="J. Anim. Sci.">
        <title>Whole genome sequence analyses-based assessment of virulence potential and antimicrobial susceptibilities and resistance of Enterococcus faecium strains isolated from commercial swine and cattle probiotic products.</title>
        <authorList>
            <person name="Shridhar P.B."/>
            <person name="Amachawadi R.G."/>
            <person name="Tokach M."/>
            <person name="Patel I."/>
            <person name="Gangiredla J."/>
            <person name="Mammel M."/>
            <person name="Nagaraja T.G."/>
        </authorList>
    </citation>
    <scope>NUCLEOTIDE SEQUENCE</scope>
    <source>
        <strain evidence="8">EF215</strain>
    </source>
</reference>
<proteinExistence type="predicted"/>
<evidence type="ECO:0000313" key="8">
    <source>
        <dbReference type="EMBL" id="MBX4223449.1"/>
    </source>
</evidence>
<dbReference type="GO" id="GO:0019213">
    <property type="term" value="F:deacetylase activity"/>
    <property type="evidence" value="ECO:0007669"/>
    <property type="project" value="TreeGrafter"/>
</dbReference>
<reference evidence="11 19" key="5">
    <citation type="submission" date="2017-05" db="EMBL/GenBank/DDBJ databases">
        <title>The Genome Sequence of Enterococcus faecium 6F2_DIV0138.</title>
        <authorList>
            <consortium name="The Broad Institute Genomics Platform"/>
            <consortium name="The Broad Institute Genomic Center for Infectious Diseases"/>
            <person name="Earl A."/>
            <person name="Manson A."/>
            <person name="Schwartman J."/>
            <person name="Gilmore M."/>
            <person name="Abouelleil A."/>
            <person name="Cao P."/>
            <person name="Chapman S."/>
            <person name="Cusick C."/>
            <person name="Shea T."/>
            <person name="Young S."/>
            <person name="Neafsey D."/>
            <person name="Nusbaum C."/>
            <person name="Birren B."/>
        </authorList>
    </citation>
    <scope>NUCLEOTIDE SEQUENCE [LARGE SCALE GENOMIC DNA]</scope>
    <source>
        <strain evidence="11 19">6F2_DIV0138</strain>
    </source>
</reference>
<dbReference type="EMBL" id="NGLB01000001">
    <property type="protein sequence ID" value="OTO00260.1"/>
    <property type="molecule type" value="Genomic_DNA"/>
</dbReference>
<reference evidence="13 21" key="1">
    <citation type="submission" date="2015-06" db="EMBL/GenBank/DDBJ databases">
        <title>The Genome Sequence of Enterococcus faecium 131EA1.</title>
        <authorList>
            <consortium name="The Broad Institute Genomics Platform"/>
            <consortium name="The Broad Institute Genome Sequencing Center for Infectious Disease"/>
            <person name="Earl A.M."/>
            <person name="Van Tyne D."/>
            <person name="Lebreton F."/>
            <person name="Saavedra J.T."/>
            <person name="Gilmore M.S."/>
            <person name="Manson Mcguire A."/>
            <person name="Clock S."/>
            <person name="Crupain M."/>
            <person name="Rangan U."/>
            <person name="Young S."/>
            <person name="Abouelleil A."/>
            <person name="Cao P."/>
            <person name="Chapman S.B."/>
            <person name="Griggs A."/>
            <person name="Priest M."/>
            <person name="Shea T."/>
            <person name="Wortman J."/>
            <person name="Nusbaum C."/>
            <person name="Birren B."/>
        </authorList>
    </citation>
    <scope>NUCLEOTIDE SEQUENCE [LARGE SCALE GENOMIC DNA]</scope>
    <source>
        <strain evidence="13 21">131EA1</strain>
    </source>
</reference>
<dbReference type="OMA" id="SHHHINA"/>
<evidence type="ECO:0000256" key="2">
    <source>
        <dbReference type="ARBA" id="ARBA00022723"/>
    </source>
</evidence>
<evidence type="ECO:0000313" key="22">
    <source>
        <dbReference type="Proteomes" id="UP000289562"/>
    </source>
</evidence>
<evidence type="ECO:0000313" key="19">
    <source>
        <dbReference type="Proteomes" id="UP000194737"/>
    </source>
</evidence>
<evidence type="ECO:0000313" key="12">
    <source>
        <dbReference type="EMBL" id="PZM55386.1"/>
    </source>
</evidence>
<dbReference type="SMR" id="A0A133CNK5"/>
<evidence type="ECO:0000313" key="17">
    <source>
        <dbReference type="Proteomes" id="UP000183509"/>
    </source>
</evidence>
<dbReference type="Proteomes" id="UP000469871">
    <property type="component" value="Unassembled WGS sequence"/>
</dbReference>
<reference evidence="9" key="10">
    <citation type="submission" date="2023-03" db="EMBL/GenBank/DDBJ databases">
        <authorList>
            <person name="Shen W."/>
            <person name="Cai J."/>
        </authorList>
    </citation>
    <scope>NUCLEOTIDE SEQUENCE</scope>
    <source>
        <strain evidence="9">B1010-2</strain>
    </source>
</reference>
<evidence type="ECO:0000313" key="14">
    <source>
        <dbReference type="EMBL" id="RXU85847.1"/>
    </source>
</evidence>
<reference evidence="6 23" key="8">
    <citation type="submission" date="2019-10" db="EMBL/GenBank/DDBJ databases">
        <title>Evolutionary dynamics of vancomycin-resistant Enterococcus faecium during gastrointestinal tract colonization and bloodstream infection in immunocompromised pediatric patients.</title>
        <authorList>
            <person name="Chilambi G.S."/>
            <person name="Nordstrom H.R."/>
            <person name="Evans D.R."/>
            <person name="Ferrolino J."/>
            <person name="Hayden R.T."/>
            <person name="Maron G.M."/>
            <person name="Vo A.N."/>
            <person name="Gilmore M.S."/>
            <person name="Wolf J."/>
            <person name="Rosch J.W."/>
            <person name="Van Tyne D."/>
        </authorList>
    </citation>
    <scope>NUCLEOTIDE SEQUENCE [LARGE SCALE GENOMIC DNA]</scope>
    <source>
        <strain evidence="6 23">VRECG27</strain>
    </source>
</reference>
<sequence>MGKVIFNSDDFGYSHGVNYGIMDAYQRGILTSTTLMANMPGFEHAVKLRKEMPRLGVGVHLTLTCGKPLLKTVDTLIESGEFRSLSYYQHPFNIDKDQLYQEWNAQIQKIYHAGIIPTHLDSHHHTHTLDENQEVVVTLAKKYDLPVRSNFERKDEVRHVDYFEPCFDVVGETDEKKRQINTSVEEYLASLLMILREDKTIEVMCHAAYLDQELLNGSSFVYPRTHQVEFLIHSAFAQKVKNDPLIELVTYEDI</sequence>
<dbReference type="Proteomes" id="UP000194737">
    <property type="component" value="Unassembled WGS sequence"/>
</dbReference>
<gene>
    <name evidence="11" type="ORF">A5804_001754</name>
    <name evidence="7" type="ORF">AWT83_14470</name>
    <name evidence="10" type="ORF">B1P95_13335</name>
    <name evidence="14" type="ORF">CYQ77_10640</name>
    <name evidence="12" type="ORF">DKP91_09815</name>
    <name evidence="15" type="ORF">DTPHA_602214</name>
    <name evidence="13" type="ORF">EB12_01316</name>
    <name evidence="6" type="ORF">GBM73_04540</name>
    <name evidence="8" type="ORF">KYX88_11690</name>
    <name evidence="9" type="ORF">P6Z85_10195</name>
</gene>
<dbReference type="SUPFAM" id="SSF88713">
    <property type="entry name" value="Glycoside hydrolase/deacetylase"/>
    <property type="match status" value="1"/>
</dbReference>
<evidence type="ECO:0000313" key="21">
    <source>
        <dbReference type="Proteomes" id="UP000253144"/>
    </source>
</evidence>
<dbReference type="Proteomes" id="UP000191171">
    <property type="component" value="Unassembled WGS sequence"/>
</dbReference>
<name>A0A133CNK5_ENTFC</name>
<evidence type="ECO:0000313" key="18">
    <source>
        <dbReference type="Proteomes" id="UP000191171"/>
    </source>
</evidence>
<comment type="caution">
    <text evidence="6">The sequence shown here is derived from an EMBL/GenBank/DDBJ whole genome shotgun (WGS) entry which is preliminary data.</text>
</comment>
<dbReference type="STRING" id="1352.AL014_04235"/>
<dbReference type="Pfam" id="PF04794">
    <property type="entry name" value="YdjC"/>
    <property type="match status" value="1"/>
</dbReference>
<keyword evidence="3" id="KW-0378">Hydrolase</keyword>
<keyword evidence="2" id="KW-0479">Metal-binding</keyword>
<dbReference type="Gene3D" id="3.20.20.370">
    <property type="entry name" value="Glycoside hydrolase/deacetylase"/>
    <property type="match status" value="1"/>
</dbReference>
<protein>
    <submittedName>
        <fullName evidence="6">Carbohydrate deacetylase</fullName>
    </submittedName>
    <submittedName>
        <fullName evidence="15">Protein YebG</fullName>
    </submittedName>
</protein>
<reference evidence="12 20" key="7">
    <citation type="submission" date="2018-05" db="EMBL/GenBank/DDBJ databases">
        <title>Vancomycin-resistant Enterococcus faecium strain from Chelyabinsk, Russia.</title>
        <authorList>
            <person name="Gostev V."/>
            <person name="Goncharov A."/>
            <person name="Kolodzhieva V."/>
            <person name="Suvorov A."/>
            <person name="Sidorenko S."/>
            <person name="Zueva L."/>
        </authorList>
    </citation>
    <scope>NUCLEOTIDE SEQUENCE [LARGE SCALE GENOMIC DNA]</scope>
    <source>
        <strain evidence="12 20">20</strain>
    </source>
</reference>
<dbReference type="EMBL" id="LRHK01000005">
    <property type="protein sequence ID" value="KWX16717.1"/>
    <property type="molecule type" value="Genomic_DNA"/>
</dbReference>
<dbReference type="Proteomes" id="UP000289562">
    <property type="component" value="Unassembled WGS sequence"/>
</dbReference>
<dbReference type="EMBL" id="QHGU01000046">
    <property type="protein sequence ID" value="PZM55386.1"/>
    <property type="molecule type" value="Genomic_DNA"/>
</dbReference>
<evidence type="ECO:0000256" key="1">
    <source>
        <dbReference type="ARBA" id="ARBA00001946"/>
    </source>
</evidence>
<evidence type="ECO:0000313" key="6">
    <source>
        <dbReference type="EMBL" id="KAB7576637.1"/>
    </source>
</evidence>
<dbReference type="PANTHER" id="PTHR31609:SF1">
    <property type="entry name" value="CARBOHYDRATE DEACETYLASE"/>
    <property type="match status" value="1"/>
</dbReference>
<dbReference type="PANTHER" id="PTHR31609">
    <property type="entry name" value="YDJC DEACETYLASE FAMILY MEMBER"/>
    <property type="match status" value="1"/>
</dbReference>
<dbReference type="EMBL" id="JARPTX010000036">
    <property type="protein sequence ID" value="MDT2370515.1"/>
    <property type="molecule type" value="Genomic_DNA"/>
</dbReference>
<dbReference type="InterPro" id="IPR011330">
    <property type="entry name" value="Glyco_hydro/deAcase_b/a-brl"/>
</dbReference>
<dbReference type="Proteomes" id="UP000070452">
    <property type="component" value="Unassembled WGS sequence"/>
</dbReference>
<evidence type="ECO:0000313" key="10">
    <source>
        <dbReference type="EMBL" id="OOL80027.1"/>
    </source>
</evidence>
<dbReference type="GO" id="GO:0016811">
    <property type="term" value="F:hydrolase activity, acting on carbon-nitrogen (but not peptide) bonds, in linear amides"/>
    <property type="evidence" value="ECO:0007669"/>
    <property type="project" value="InterPro"/>
</dbReference>
<evidence type="ECO:0000256" key="5">
    <source>
        <dbReference type="ARBA" id="ARBA00023277"/>
    </source>
</evidence>
<evidence type="ECO:0000313" key="7">
    <source>
        <dbReference type="EMBL" id="KWX16717.1"/>
    </source>
</evidence>
<comment type="cofactor">
    <cofactor evidence="1">
        <name>Mg(2+)</name>
        <dbReference type="ChEBI" id="CHEBI:18420"/>
    </cofactor>
</comment>
<dbReference type="AlphaFoldDB" id="A0A133CNK5"/>
<evidence type="ECO:0000313" key="16">
    <source>
        <dbReference type="Proteomes" id="UP000070452"/>
    </source>
</evidence>
<dbReference type="GO" id="GO:0046872">
    <property type="term" value="F:metal ion binding"/>
    <property type="evidence" value="ECO:0007669"/>
    <property type="project" value="UniProtKB-KW"/>
</dbReference>
<dbReference type="PATRIC" id="fig|1352.1358.peg.2160"/>
<reference evidence="14 22" key="6">
    <citation type="submission" date="2017-12" db="EMBL/GenBank/DDBJ databases">
        <title>A pool of 800 enterococci isolated from chicken carcass rinse samples from New Zealand.</title>
        <authorList>
            <person name="Zhang J."/>
            <person name="Rogers L."/>
            <person name="Midwinter A."/>
            <person name="French N."/>
        </authorList>
    </citation>
    <scope>NUCLEOTIDE SEQUENCE [LARGE SCALE GENOMIC DNA]</scope>
    <source>
        <strain evidence="14 22">EN697</strain>
    </source>
</reference>
<dbReference type="Proteomes" id="UP001260956">
    <property type="component" value="Unassembled WGS sequence"/>
</dbReference>
<dbReference type="InterPro" id="IPR022948">
    <property type="entry name" value="COD_ChbG_bac"/>
</dbReference>